<name>A0A6C0EH80_9ZZZZ</name>
<organism evidence="1">
    <name type="scientific">viral metagenome</name>
    <dbReference type="NCBI Taxonomy" id="1070528"/>
    <lineage>
        <taxon>unclassified sequences</taxon>
        <taxon>metagenomes</taxon>
        <taxon>organismal metagenomes</taxon>
    </lineage>
</organism>
<protein>
    <submittedName>
        <fullName evidence="1">Uncharacterized protein</fullName>
    </submittedName>
</protein>
<proteinExistence type="predicted"/>
<dbReference type="AlphaFoldDB" id="A0A6C0EH80"/>
<dbReference type="EMBL" id="MN738854">
    <property type="protein sequence ID" value="QHT28308.1"/>
    <property type="molecule type" value="Genomic_DNA"/>
</dbReference>
<accession>A0A6C0EH80</accession>
<evidence type="ECO:0000313" key="1">
    <source>
        <dbReference type="EMBL" id="QHT28308.1"/>
    </source>
</evidence>
<reference evidence="1" key="1">
    <citation type="journal article" date="2020" name="Nature">
        <title>Giant virus diversity and host interactions through global metagenomics.</title>
        <authorList>
            <person name="Schulz F."/>
            <person name="Roux S."/>
            <person name="Paez-Espino D."/>
            <person name="Jungbluth S."/>
            <person name="Walsh D.A."/>
            <person name="Denef V.J."/>
            <person name="McMahon K.D."/>
            <person name="Konstantinidis K.T."/>
            <person name="Eloe-Fadrosh E.A."/>
            <person name="Kyrpides N.C."/>
            <person name="Woyke T."/>
        </authorList>
    </citation>
    <scope>NUCLEOTIDE SEQUENCE</scope>
    <source>
        <strain evidence="1">GVMAG-M-3300001348-25</strain>
    </source>
</reference>
<sequence length="52" mass="6357">MFKGVKTPKYKIPSAHKKQEIWRQKQIYIYYSSGRPLYGNFTSYYNPSIFRF</sequence>